<evidence type="ECO:0000313" key="6">
    <source>
        <dbReference type="Proteomes" id="UP000074382"/>
    </source>
</evidence>
<dbReference type="PATRIC" id="fig|665004.4.peg.1813"/>
<evidence type="ECO:0000259" key="4">
    <source>
        <dbReference type="Pfam" id="PF13458"/>
    </source>
</evidence>
<dbReference type="SUPFAM" id="SSF53822">
    <property type="entry name" value="Periplasmic binding protein-like I"/>
    <property type="match status" value="1"/>
</dbReference>
<evidence type="ECO:0000256" key="3">
    <source>
        <dbReference type="SAM" id="SignalP"/>
    </source>
</evidence>
<feature type="signal peptide" evidence="3">
    <location>
        <begin position="1"/>
        <end position="24"/>
    </location>
</feature>
<dbReference type="AlphaFoldDB" id="A0A147KKM5"/>
<dbReference type="InterPro" id="IPR028082">
    <property type="entry name" value="Peripla_BP_I"/>
</dbReference>
<dbReference type="PANTHER" id="PTHR30483">
    <property type="entry name" value="LEUCINE-SPECIFIC-BINDING PROTEIN"/>
    <property type="match status" value="1"/>
</dbReference>
<dbReference type="RefSeq" id="WP_068755277.1">
    <property type="nucleotide sequence ID" value="NZ_KQ950181.1"/>
</dbReference>
<sequence length="392" mass="41037">MNMRKSWSRSVFAVTGIAALLAGAAGCGNGSSEGTQASEGLPETITIMSIKEMTGPVSFAGENSTKGIDLAVEQINEQGFLGDTKLEVELKDASDSTQEAASLATQAVSDSTYSAILGPGLSSQASAISPIAEKGQIPVVYYQAGSDGVLVGDYTYRVTAPAHSYYHIIGDYLAEKKVETAAVLYTSGNPTLTELGENAVPGVIEDNGVEIKRSDTVANDTQDFTAVTSEIVKADPDAVFLLLLGPQNPRAVSQLKQKGYDGEIIGMSTMGAGNLETAGEDAAGVVWPSNFSARSEVPSTQEFVKAYQEKYGEMPNNYAAEGYDAVWLLARGIKEANSADRTAIQEGIAKVAAEGFDGAQGPLTFEGNDVRVEGVLASWDGSEEVVITLGES</sequence>
<organism evidence="5 6">
    <name type="scientific">Thermobifida cellulosilytica TB100</name>
    <dbReference type="NCBI Taxonomy" id="665004"/>
    <lineage>
        <taxon>Bacteria</taxon>
        <taxon>Bacillati</taxon>
        <taxon>Actinomycetota</taxon>
        <taxon>Actinomycetes</taxon>
        <taxon>Streptosporangiales</taxon>
        <taxon>Nocardiopsidaceae</taxon>
        <taxon>Thermobifida</taxon>
    </lineage>
</organism>
<reference evidence="6" key="1">
    <citation type="journal article" date="2017" name="Acta Aliment.">
        <title>Plant polysaccharide degrading enzyme system of Thermpbifida cellulosilytica TB100 revealed by de novo genome project data.</title>
        <authorList>
            <person name="Toth A."/>
            <person name="Baka E."/>
            <person name="Luzics S."/>
            <person name="Bata-Vidacs I."/>
            <person name="Nagy I."/>
            <person name="Balint B."/>
            <person name="Herceg R."/>
            <person name="Olasz F."/>
            <person name="Wilk T."/>
            <person name="Nagy T."/>
            <person name="Kriszt B."/>
            <person name="Nagy I."/>
            <person name="Kukolya J."/>
        </authorList>
    </citation>
    <scope>NUCLEOTIDE SEQUENCE [LARGE SCALE GENOMIC DNA]</scope>
    <source>
        <strain evidence="6">TB100</strain>
    </source>
</reference>
<dbReference type="InterPro" id="IPR028081">
    <property type="entry name" value="Leu-bd"/>
</dbReference>
<dbReference type="Proteomes" id="UP000074382">
    <property type="component" value="Unassembled WGS sequence"/>
</dbReference>
<keyword evidence="6" id="KW-1185">Reference proteome</keyword>
<dbReference type="InterPro" id="IPR051010">
    <property type="entry name" value="BCAA_transport"/>
</dbReference>
<evidence type="ECO:0000256" key="1">
    <source>
        <dbReference type="ARBA" id="ARBA00010062"/>
    </source>
</evidence>
<comment type="similarity">
    <text evidence="1">Belongs to the leucine-binding protein family.</text>
</comment>
<dbReference type="PANTHER" id="PTHR30483:SF6">
    <property type="entry name" value="PERIPLASMIC BINDING PROTEIN OF ABC TRANSPORTER FOR NATURAL AMINO ACIDS"/>
    <property type="match status" value="1"/>
</dbReference>
<feature type="chain" id="PRO_5007549917" evidence="3">
    <location>
        <begin position="25"/>
        <end position="392"/>
    </location>
</feature>
<keyword evidence="2 3" id="KW-0732">Signal</keyword>
<dbReference type="Gene3D" id="3.40.50.2300">
    <property type="match status" value="2"/>
</dbReference>
<dbReference type="STRING" id="665004.AC529_05135"/>
<protein>
    <submittedName>
        <fullName evidence="5">Branched chain amino acid ABC transporter permease</fullName>
    </submittedName>
</protein>
<evidence type="ECO:0000256" key="2">
    <source>
        <dbReference type="ARBA" id="ARBA00022729"/>
    </source>
</evidence>
<proteinExistence type="inferred from homology"/>
<dbReference type="Pfam" id="PF13458">
    <property type="entry name" value="Peripla_BP_6"/>
    <property type="match status" value="1"/>
</dbReference>
<name>A0A147KKM5_THECS</name>
<dbReference type="PROSITE" id="PS51257">
    <property type="entry name" value="PROKAR_LIPOPROTEIN"/>
    <property type="match status" value="1"/>
</dbReference>
<gene>
    <name evidence="5" type="ORF">AC529_05135</name>
</gene>
<dbReference type="EMBL" id="LGEM01000020">
    <property type="protein sequence ID" value="KUP97828.1"/>
    <property type="molecule type" value="Genomic_DNA"/>
</dbReference>
<accession>A0A147KKM5</accession>
<comment type="caution">
    <text evidence="5">The sequence shown here is derived from an EMBL/GenBank/DDBJ whole genome shotgun (WGS) entry which is preliminary data.</text>
</comment>
<dbReference type="OrthoDB" id="7337537at2"/>
<feature type="domain" description="Leucine-binding protein" evidence="4">
    <location>
        <begin position="44"/>
        <end position="372"/>
    </location>
</feature>
<evidence type="ECO:0000313" key="5">
    <source>
        <dbReference type="EMBL" id="KUP97828.1"/>
    </source>
</evidence>